<evidence type="ECO:0000256" key="1">
    <source>
        <dbReference type="SAM" id="MobiDB-lite"/>
    </source>
</evidence>
<keyword evidence="2" id="KW-1185">Reference proteome</keyword>
<protein>
    <submittedName>
        <fullName evidence="3">Uncharacterized protein</fullName>
    </submittedName>
</protein>
<organism evidence="2 3">
    <name type="scientific">Panagrolaimus superbus</name>
    <dbReference type="NCBI Taxonomy" id="310955"/>
    <lineage>
        <taxon>Eukaryota</taxon>
        <taxon>Metazoa</taxon>
        <taxon>Ecdysozoa</taxon>
        <taxon>Nematoda</taxon>
        <taxon>Chromadorea</taxon>
        <taxon>Rhabditida</taxon>
        <taxon>Tylenchina</taxon>
        <taxon>Panagrolaimomorpha</taxon>
        <taxon>Panagrolaimoidea</taxon>
        <taxon>Panagrolaimidae</taxon>
        <taxon>Panagrolaimus</taxon>
    </lineage>
</organism>
<reference evidence="3" key="1">
    <citation type="submission" date="2022-11" db="UniProtKB">
        <authorList>
            <consortium name="WormBaseParasite"/>
        </authorList>
    </citation>
    <scope>IDENTIFICATION</scope>
</reference>
<evidence type="ECO:0000313" key="2">
    <source>
        <dbReference type="Proteomes" id="UP000887577"/>
    </source>
</evidence>
<sequence length="124" mass="12858">MSTGSVTETTSVEEIVTTTLLEATEKIAVTNVEVSATTVSSTSEQPEIKIITDSTTLLSEQSSSTKNPASIVLEKVDALNEATEKNAEIVTTAATDLTTPKVSVSTTTDSGEVFGVSSGEISKQ</sequence>
<evidence type="ECO:0000313" key="3">
    <source>
        <dbReference type="WBParaSite" id="PSU_v2.g15096.t1"/>
    </source>
</evidence>
<accession>A0A914Y745</accession>
<dbReference type="Proteomes" id="UP000887577">
    <property type="component" value="Unplaced"/>
</dbReference>
<dbReference type="AlphaFoldDB" id="A0A914Y745"/>
<feature type="region of interest" description="Disordered" evidence="1">
    <location>
        <begin position="101"/>
        <end position="124"/>
    </location>
</feature>
<name>A0A914Y745_9BILA</name>
<proteinExistence type="predicted"/>
<dbReference type="WBParaSite" id="PSU_v2.g15096.t1">
    <property type="protein sequence ID" value="PSU_v2.g15096.t1"/>
    <property type="gene ID" value="PSU_v2.g15096"/>
</dbReference>
<feature type="compositionally biased region" description="Polar residues" evidence="1">
    <location>
        <begin position="101"/>
        <end position="110"/>
    </location>
</feature>